<proteinExistence type="predicted"/>
<dbReference type="EMBL" id="CAJOAZ010000964">
    <property type="protein sequence ID" value="CAF3742233.1"/>
    <property type="molecule type" value="Genomic_DNA"/>
</dbReference>
<dbReference type="EMBL" id="CAJNOG010000079">
    <property type="protein sequence ID" value="CAF0905268.1"/>
    <property type="molecule type" value="Genomic_DNA"/>
</dbReference>
<gene>
    <name evidence="1" type="ORF">JYZ213_LOCUS10777</name>
    <name evidence="2" type="ORF">OXD698_LOCUS14951</name>
</gene>
<comment type="caution">
    <text evidence="1">The sequence shown here is derived from an EMBL/GenBank/DDBJ whole genome shotgun (WGS) entry which is preliminary data.</text>
</comment>
<organism evidence="1 3">
    <name type="scientific">Adineta steineri</name>
    <dbReference type="NCBI Taxonomy" id="433720"/>
    <lineage>
        <taxon>Eukaryota</taxon>
        <taxon>Metazoa</taxon>
        <taxon>Spiralia</taxon>
        <taxon>Gnathifera</taxon>
        <taxon>Rotifera</taxon>
        <taxon>Eurotatoria</taxon>
        <taxon>Bdelloidea</taxon>
        <taxon>Adinetida</taxon>
        <taxon>Adinetidae</taxon>
        <taxon>Adineta</taxon>
    </lineage>
</organism>
<reference evidence="1" key="1">
    <citation type="submission" date="2021-02" db="EMBL/GenBank/DDBJ databases">
        <authorList>
            <person name="Nowell W R."/>
        </authorList>
    </citation>
    <scope>NUCLEOTIDE SEQUENCE</scope>
</reference>
<protein>
    <submittedName>
        <fullName evidence="1">Uncharacterized protein</fullName>
    </submittedName>
</protein>
<sequence length="550" mass="63146">MSATTTNIISTSHHLPTTLCSQCSSMAHFQCIDHCREVFCGKCSVKHRTTVVKQMNDLTEKLKQCKIDPITTHNEIDENFLRASQQTIKRTRDTTNNLIAELQQREDSIIKTIENALEDRRKEREKRTDSALLTSEQAIDYTHLLHDCLNQDHLINEETMMNIQRRLDARNALGHSVSETKHPVVEQGRFEPERLLHLRYAPRAQSSLSKTRSSHGTRVTVRLGTHKQFQIPLENTFSVGKHPTAVSLMDRYVETFFFRRTPGNSLILLSTTAIDIYNRGSGIESSIHLSKIFGTRKDKLLAGTWCELTQRLILNGNHRMYFYDLRGQGRTDIFPCQPEHGDPGNTQRFLACTHDGSIIYAYKSDLNEYTIEKLVHPPSFPVKDDKLRHEHTEHFLQAKHITKINGRIAAMCNTHSRTAIVYRRFRSDKQLEHYLCFADQSLKLNNENEIRLPTDIKWITAITAYGNDGHYLLCDPRGQQLLFYHLTEGFLTRRFRIGAINACCLTDGKLVLWLQKQYASSPTGKLHFITAPHLGEPANVAKSFPLLEQK</sequence>
<evidence type="ECO:0000313" key="1">
    <source>
        <dbReference type="EMBL" id="CAF0905268.1"/>
    </source>
</evidence>
<name>A0A814A0N0_9BILA</name>
<dbReference type="AlphaFoldDB" id="A0A814A0N0"/>
<dbReference type="Proteomes" id="UP000663845">
    <property type="component" value="Unassembled WGS sequence"/>
</dbReference>
<evidence type="ECO:0000313" key="2">
    <source>
        <dbReference type="EMBL" id="CAF3742233.1"/>
    </source>
</evidence>
<accession>A0A814A0N0</accession>
<evidence type="ECO:0000313" key="3">
    <source>
        <dbReference type="Proteomes" id="UP000663845"/>
    </source>
</evidence>
<dbReference type="Proteomes" id="UP000663844">
    <property type="component" value="Unassembled WGS sequence"/>
</dbReference>